<dbReference type="Proteomes" id="UP001595803">
    <property type="component" value="Unassembled WGS sequence"/>
</dbReference>
<accession>A0ABV7ZH33</accession>
<evidence type="ECO:0000313" key="2">
    <source>
        <dbReference type="Proteomes" id="UP001595803"/>
    </source>
</evidence>
<feature type="non-terminal residue" evidence="1">
    <location>
        <position position="1"/>
    </location>
</feature>
<gene>
    <name evidence="1" type="ORF">ACFOSB_22975</name>
</gene>
<dbReference type="EMBL" id="JBHRZG010000027">
    <property type="protein sequence ID" value="MFC3835738.1"/>
    <property type="molecule type" value="Genomic_DNA"/>
</dbReference>
<evidence type="ECO:0000313" key="1">
    <source>
        <dbReference type="EMBL" id="MFC3835738.1"/>
    </source>
</evidence>
<keyword evidence="2" id="KW-1185">Reference proteome</keyword>
<feature type="non-terminal residue" evidence="1">
    <location>
        <position position="171"/>
    </location>
</feature>
<proteinExistence type="predicted"/>
<protein>
    <submittedName>
        <fullName evidence="1">DUF11 domain-containing protein</fullName>
    </submittedName>
</protein>
<sequence>AVRLDDTVTVGARATYDDGTLRADGLLAYSNGLQATLDAGTKFGSTTLAARVRYQAPTYTGLAPLTPGLTVGVDATTKLTPALSASAQAEYHDSGAVSAARVQGGSVTARADYQVAPFSVGAGIKAAYGDQQGVAAVVGVGYHRAPVDVDVTHSQPLGGGTLDPTTTVSAR</sequence>
<reference evidence="2" key="1">
    <citation type="journal article" date="2019" name="Int. J. Syst. Evol. Microbiol.">
        <title>The Global Catalogue of Microorganisms (GCM) 10K type strain sequencing project: providing services to taxonomists for standard genome sequencing and annotation.</title>
        <authorList>
            <consortium name="The Broad Institute Genomics Platform"/>
            <consortium name="The Broad Institute Genome Sequencing Center for Infectious Disease"/>
            <person name="Wu L."/>
            <person name="Ma J."/>
        </authorList>
    </citation>
    <scope>NUCLEOTIDE SEQUENCE [LARGE SCALE GENOMIC DNA]</scope>
    <source>
        <strain evidence="2">CCTCC AB 2017081</strain>
    </source>
</reference>
<comment type="caution">
    <text evidence="1">The sequence shown here is derived from an EMBL/GenBank/DDBJ whole genome shotgun (WGS) entry which is preliminary data.</text>
</comment>
<name>A0ABV7ZH33_9DEIO</name>
<organism evidence="1 2">
    <name type="scientific">Deinococcus rufus</name>
    <dbReference type="NCBI Taxonomy" id="2136097"/>
    <lineage>
        <taxon>Bacteria</taxon>
        <taxon>Thermotogati</taxon>
        <taxon>Deinococcota</taxon>
        <taxon>Deinococci</taxon>
        <taxon>Deinococcales</taxon>
        <taxon>Deinococcaceae</taxon>
        <taxon>Deinococcus</taxon>
    </lineage>
</organism>